<keyword evidence="3" id="KW-1185">Reference proteome</keyword>
<evidence type="ECO:0000256" key="1">
    <source>
        <dbReference type="SAM" id="Coils"/>
    </source>
</evidence>
<proteinExistence type="predicted"/>
<accession>A0A9D4C6X1</accession>
<reference evidence="2" key="1">
    <citation type="journal article" date="2019" name="bioRxiv">
        <title>The Genome of the Zebra Mussel, Dreissena polymorpha: A Resource for Invasive Species Research.</title>
        <authorList>
            <person name="McCartney M.A."/>
            <person name="Auch B."/>
            <person name="Kono T."/>
            <person name="Mallez S."/>
            <person name="Zhang Y."/>
            <person name="Obille A."/>
            <person name="Becker A."/>
            <person name="Abrahante J.E."/>
            <person name="Garbe J."/>
            <person name="Badalamenti J.P."/>
            <person name="Herman A."/>
            <person name="Mangelson H."/>
            <person name="Liachko I."/>
            <person name="Sullivan S."/>
            <person name="Sone E.D."/>
            <person name="Koren S."/>
            <person name="Silverstein K.A.T."/>
            <person name="Beckman K.B."/>
            <person name="Gohl D.M."/>
        </authorList>
    </citation>
    <scope>NUCLEOTIDE SEQUENCE</scope>
    <source>
        <strain evidence="2">Duluth1</strain>
        <tissue evidence="2">Whole animal</tissue>
    </source>
</reference>
<protein>
    <submittedName>
        <fullName evidence="2">Uncharacterized protein</fullName>
    </submittedName>
</protein>
<gene>
    <name evidence="2" type="ORF">DPMN_060985</name>
</gene>
<comment type="caution">
    <text evidence="2">The sequence shown here is derived from an EMBL/GenBank/DDBJ whole genome shotgun (WGS) entry which is preliminary data.</text>
</comment>
<evidence type="ECO:0000313" key="3">
    <source>
        <dbReference type="Proteomes" id="UP000828390"/>
    </source>
</evidence>
<dbReference type="AlphaFoldDB" id="A0A9D4C6X1"/>
<reference evidence="2" key="2">
    <citation type="submission" date="2020-11" db="EMBL/GenBank/DDBJ databases">
        <authorList>
            <person name="McCartney M.A."/>
            <person name="Auch B."/>
            <person name="Kono T."/>
            <person name="Mallez S."/>
            <person name="Becker A."/>
            <person name="Gohl D.M."/>
            <person name="Silverstein K.A.T."/>
            <person name="Koren S."/>
            <person name="Bechman K.B."/>
            <person name="Herman A."/>
            <person name="Abrahante J.E."/>
            <person name="Garbe J."/>
        </authorList>
    </citation>
    <scope>NUCLEOTIDE SEQUENCE</scope>
    <source>
        <strain evidence="2">Duluth1</strain>
        <tissue evidence="2">Whole animal</tissue>
    </source>
</reference>
<feature type="coiled-coil region" evidence="1">
    <location>
        <begin position="209"/>
        <end position="265"/>
    </location>
</feature>
<organism evidence="2 3">
    <name type="scientific">Dreissena polymorpha</name>
    <name type="common">Zebra mussel</name>
    <name type="synonym">Mytilus polymorpha</name>
    <dbReference type="NCBI Taxonomy" id="45954"/>
    <lineage>
        <taxon>Eukaryota</taxon>
        <taxon>Metazoa</taxon>
        <taxon>Spiralia</taxon>
        <taxon>Lophotrochozoa</taxon>
        <taxon>Mollusca</taxon>
        <taxon>Bivalvia</taxon>
        <taxon>Autobranchia</taxon>
        <taxon>Heteroconchia</taxon>
        <taxon>Euheterodonta</taxon>
        <taxon>Imparidentia</taxon>
        <taxon>Neoheterodontei</taxon>
        <taxon>Myida</taxon>
        <taxon>Dreissenoidea</taxon>
        <taxon>Dreissenidae</taxon>
        <taxon>Dreissena</taxon>
    </lineage>
</organism>
<dbReference type="Proteomes" id="UP000828390">
    <property type="component" value="Unassembled WGS sequence"/>
</dbReference>
<dbReference type="EMBL" id="JAIWYP010000013">
    <property type="protein sequence ID" value="KAH3718186.1"/>
    <property type="molecule type" value="Genomic_DNA"/>
</dbReference>
<sequence length="291" mass="33948">MAEERSIQVEKTKFRKLPVFTHNSRMNLELRKMSTCRQIYRTPFPSQKRKPPAHYKFHFDEEVKGWRERDKVSAATRWNKAKGAVRVGNYFIGIRKKPDTVLNIDVKKVVAATKANREQQLTYRQMAGKGDEEIEESLVKTLTEPSVIQKPFTRPAGNTEQCAWSCPAFEKNITERAKSAFDWSRPKAERKQLVDSASRYQAIYLQGLLKEKDKEIRLITNQLLKANKENVSLLKELEGYRGKNYDELYKENVTLKEQIARACRENVALAGQRHKERNRVLQKFEKARTLS</sequence>
<keyword evidence="1" id="KW-0175">Coiled coil</keyword>
<evidence type="ECO:0000313" key="2">
    <source>
        <dbReference type="EMBL" id="KAH3718186.1"/>
    </source>
</evidence>
<name>A0A9D4C6X1_DREPO</name>
<dbReference type="OrthoDB" id="6084997at2759"/>